<feature type="transmembrane region" description="Helical" evidence="6">
    <location>
        <begin position="164"/>
        <end position="180"/>
    </location>
</feature>
<keyword evidence="3 6" id="KW-1133">Transmembrane helix</keyword>
<dbReference type="STRING" id="767769.A0A1L9U910"/>
<name>A0A1L9U910_ASPBC</name>
<feature type="compositionally biased region" description="Basic and acidic residues" evidence="5">
    <location>
        <begin position="72"/>
        <end position="83"/>
    </location>
</feature>
<feature type="transmembrane region" description="Helical" evidence="6">
    <location>
        <begin position="406"/>
        <end position="428"/>
    </location>
</feature>
<evidence type="ECO:0000313" key="9">
    <source>
        <dbReference type="Proteomes" id="UP000184499"/>
    </source>
</evidence>
<feature type="transmembrane region" description="Helical" evidence="6">
    <location>
        <begin position="218"/>
        <end position="239"/>
    </location>
</feature>
<evidence type="ECO:0000256" key="6">
    <source>
        <dbReference type="SAM" id="Phobius"/>
    </source>
</evidence>
<dbReference type="Gene3D" id="1.20.1250.20">
    <property type="entry name" value="MFS general substrate transporter like domains"/>
    <property type="match status" value="2"/>
</dbReference>
<evidence type="ECO:0000256" key="5">
    <source>
        <dbReference type="SAM" id="MobiDB-lite"/>
    </source>
</evidence>
<evidence type="ECO:0000259" key="7">
    <source>
        <dbReference type="PROSITE" id="PS50850"/>
    </source>
</evidence>
<evidence type="ECO:0000256" key="2">
    <source>
        <dbReference type="ARBA" id="ARBA00022692"/>
    </source>
</evidence>
<dbReference type="InterPro" id="IPR020846">
    <property type="entry name" value="MFS_dom"/>
</dbReference>
<feature type="transmembrane region" description="Helical" evidence="6">
    <location>
        <begin position="251"/>
        <end position="271"/>
    </location>
</feature>
<feature type="transmembrane region" description="Helical" evidence="6">
    <location>
        <begin position="130"/>
        <end position="152"/>
    </location>
</feature>
<dbReference type="InterPro" id="IPR036259">
    <property type="entry name" value="MFS_trans_sf"/>
</dbReference>
<feature type="transmembrane region" description="Helical" evidence="6">
    <location>
        <begin position="316"/>
        <end position="341"/>
    </location>
</feature>
<dbReference type="GO" id="GO:0022857">
    <property type="term" value="F:transmembrane transporter activity"/>
    <property type="evidence" value="ECO:0007669"/>
    <property type="project" value="InterPro"/>
</dbReference>
<dbReference type="InterPro" id="IPR051788">
    <property type="entry name" value="MFS_Transporter"/>
</dbReference>
<feature type="domain" description="Major facilitator superfamily (MFS) profile" evidence="7">
    <location>
        <begin position="99"/>
        <end position="496"/>
    </location>
</feature>
<evidence type="ECO:0000256" key="1">
    <source>
        <dbReference type="ARBA" id="ARBA00004141"/>
    </source>
</evidence>
<keyword evidence="9" id="KW-1185">Reference proteome</keyword>
<dbReference type="PANTHER" id="PTHR23514">
    <property type="entry name" value="BYPASS OF STOP CODON PROTEIN 6"/>
    <property type="match status" value="1"/>
</dbReference>
<feature type="compositionally biased region" description="Polar residues" evidence="5">
    <location>
        <begin position="47"/>
        <end position="67"/>
    </location>
</feature>
<dbReference type="OrthoDB" id="413079at2759"/>
<dbReference type="PROSITE" id="PS50850">
    <property type="entry name" value="MFS"/>
    <property type="match status" value="1"/>
</dbReference>
<dbReference type="GeneID" id="93573804"/>
<feature type="transmembrane region" description="Helical" evidence="6">
    <location>
        <begin position="186"/>
        <end position="206"/>
    </location>
</feature>
<dbReference type="PANTHER" id="PTHR23514:SF6">
    <property type="entry name" value="MAJOR FACILITATOR SUPERFAMILY (MFS) PROFILE DOMAIN-CONTAINING PROTEIN"/>
    <property type="match status" value="1"/>
</dbReference>
<dbReference type="FunFam" id="1.20.1250.20:FF:000286">
    <property type="entry name" value="MFS efflux transporter"/>
    <property type="match status" value="1"/>
</dbReference>
<feature type="transmembrane region" description="Helical" evidence="6">
    <location>
        <begin position="468"/>
        <end position="488"/>
    </location>
</feature>
<feature type="region of interest" description="Disordered" evidence="5">
    <location>
        <begin position="28"/>
        <end position="83"/>
    </location>
</feature>
<sequence length="496" mass="52548">MSFSALGSLVDIQSPPLVTSPAAVVRKDKQGIAHTPSDHELEGLQRGCSQQTADIPSQQALGSQTPVSPGELESRPTTPREEAVDSIPAIQSPPMTKWRLLSACLMNFANGLNDSAPGALIPYMEKDYSIGYAIVSLIFVTNAVGFILAAPLTHVLELRLGRSKTYSLSMSLMTAGYAIIVCKPPFPAVVASFFLLGFGIAINLALNNVFCANLANGTAALGALHGAYGMGGTIGPLVATALASHGVRWSYYYSINLAMSLINLVVSVWAFQKYEKELPTQLLTALHRTTSQQTSGLAQPARTHVLQQALKSRPTLLGALFIFAYQGAEVSISGWVVSFLINYRHGDPSRVGYVSAGFWAGITVGRLVLSHPAHLAGEKLAVILLVLGSVAFQLMTWLIPNIIGDAVAVAVVGLLLGPVYPCATVVFSKLLPRSMQTSSLSIISALGSSGGAVSPFFTGILAQTVSTYVLHPICIGLYGVMLVGWLSLPRISKRSE</sequence>
<feature type="transmembrane region" description="Helical" evidence="6">
    <location>
        <begin position="381"/>
        <end position="400"/>
    </location>
</feature>
<feature type="compositionally biased region" description="Basic and acidic residues" evidence="5">
    <location>
        <begin position="28"/>
        <end position="43"/>
    </location>
</feature>
<dbReference type="SUPFAM" id="SSF103473">
    <property type="entry name" value="MFS general substrate transporter"/>
    <property type="match status" value="1"/>
</dbReference>
<evidence type="ECO:0000313" key="8">
    <source>
        <dbReference type="EMBL" id="OJJ68180.1"/>
    </source>
</evidence>
<dbReference type="VEuPathDB" id="FungiDB:ASPBRDRAFT_199318"/>
<dbReference type="RefSeq" id="XP_067475429.1">
    <property type="nucleotide sequence ID" value="XM_067621316.1"/>
</dbReference>
<reference evidence="9" key="1">
    <citation type="journal article" date="2017" name="Genome Biol.">
        <title>Comparative genomics reveals high biological diversity and specific adaptations in the industrially and medically important fungal genus Aspergillus.</title>
        <authorList>
            <person name="de Vries R.P."/>
            <person name="Riley R."/>
            <person name="Wiebenga A."/>
            <person name="Aguilar-Osorio G."/>
            <person name="Amillis S."/>
            <person name="Uchima C.A."/>
            <person name="Anderluh G."/>
            <person name="Asadollahi M."/>
            <person name="Askin M."/>
            <person name="Barry K."/>
            <person name="Battaglia E."/>
            <person name="Bayram O."/>
            <person name="Benocci T."/>
            <person name="Braus-Stromeyer S.A."/>
            <person name="Caldana C."/>
            <person name="Canovas D."/>
            <person name="Cerqueira G.C."/>
            <person name="Chen F."/>
            <person name="Chen W."/>
            <person name="Choi C."/>
            <person name="Clum A."/>
            <person name="Dos Santos R.A."/>
            <person name="Damasio A.R."/>
            <person name="Diallinas G."/>
            <person name="Emri T."/>
            <person name="Fekete E."/>
            <person name="Flipphi M."/>
            <person name="Freyberg S."/>
            <person name="Gallo A."/>
            <person name="Gournas C."/>
            <person name="Habgood R."/>
            <person name="Hainaut M."/>
            <person name="Harispe M.L."/>
            <person name="Henrissat B."/>
            <person name="Hilden K.S."/>
            <person name="Hope R."/>
            <person name="Hossain A."/>
            <person name="Karabika E."/>
            <person name="Karaffa L."/>
            <person name="Karanyi Z."/>
            <person name="Krasevec N."/>
            <person name="Kuo A."/>
            <person name="Kusch H."/>
            <person name="LaButti K."/>
            <person name="Lagendijk E.L."/>
            <person name="Lapidus A."/>
            <person name="Levasseur A."/>
            <person name="Lindquist E."/>
            <person name="Lipzen A."/>
            <person name="Logrieco A.F."/>
            <person name="MacCabe A."/>
            <person name="Maekelae M.R."/>
            <person name="Malavazi I."/>
            <person name="Melin P."/>
            <person name="Meyer V."/>
            <person name="Mielnichuk N."/>
            <person name="Miskei M."/>
            <person name="Molnar A.P."/>
            <person name="Mule G."/>
            <person name="Ngan C.Y."/>
            <person name="Orejas M."/>
            <person name="Orosz E."/>
            <person name="Ouedraogo J.P."/>
            <person name="Overkamp K.M."/>
            <person name="Park H.-S."/>
            <person name="Perrone G."/>
            <person name="Piumi F."/>
            <person name="Punt P.J."/>
            <person name="Ram A.F."/>
            <person name="Ramon A."/>
            <person name="Rauscher S."/>
            <person name="Record E."/>
            <person name="Riano-Pachon D.M."/>
            <person name="Robert V."/>
            <person name="Roehrig J."/>
            <person name="Ruller R."/>
            <person name="Salamov A."/>
            <person name="Salih N.S."/>
            <person name="Samson R.A."/>
            <person name="Sandor E."/>
            <person name="Sanguinetti M."/>
            <person name="Schuetze T."/>
            <person name="Sepcic K."/>
            <person name="Shelest E."/>
            <person name="Sherlock G."/>
            <person name="Sophianopoulou V."/>
            <person name="Squina F.M."/>
            <person name="Sun H."/>
            <person name="Susca A."/>
            <person name="Todd R.B."/>
            <person name="Tsang A."/>
            <person name="Unkles S.E."/>
            <person name="van de Wiele N."/>
            <person name="van Rossen-Uffink D."/>
            <person name="Oliveira J.V."/>
            <person name="Vesth T.C."/>
            <person name="Visser J."/>
            <person name="Yu J.-H."/>
            <person name="Zhou M."/>
            <person name="Andersen M.R."/>
            <person name="Archer D.B."/>
            <person name="Baker S.E."/>
            <person name="Benoit I."/>
            <person name="Brakhage A.A."/>
            <person name="Braus G.H."/>
            <person name="Fischer R."/>
            <person name="Frisvad J.C."/>
            <person name="Goldman G.H."/>
            <person name="Houbraken J."/>
            <person name="Oakley B."/>
            <person name="Pocsi I."/>
            <person name="Scazzocchio C."/>
            <person name="Seiboth B."/>
            <person name="vanKuyk P.A."/>
            <person name="Wortman J."/>
            <person name="Dyer P.S."/>
            <person name="Grigoriev I.V."/>
        </authorList>
    </citation>
    <scope>NUCLEOTIDE SEQUENCE [LARGE SCALE GENOMIC DNA]</scope>
    <source>
        <strain evidence="9">CBS 101740 / IMI 381727 / IBT 21946</strain>
    </source>
</reference>
<feature type="transmembrane region" description="Helical" evidence="6">
    <location>
        <begin position="353"/>
        <end position="369"/>
    </location>
</feature>
<feature type="transmembrane region" description="Helical" evidence="6">
    <location>
        <begin position="440"/>
        <end position="462"/>
    </location>
</feature>
<keyword evidence="2 6" id="KW-0812">Transmembrane</keyword>
<evidence type="ECO:0000256" key="3">
    <source>
        <dbReference type="ARBA" id="ARBA00022989"/>
    </source>
</evidence>
<accession>A0A1L9U910</accession>
<dbReference type="InterPro" id="IPR011701">
    <property type="entry name" value="MFS"/>
</dbReference>
<dbReference type="FunFam" id="1.20.1250.20:FF:000308">
    <property type="entry name" value="MFS efflux transporter"/>
    <property type="match status" value="1"/>
</dbReference>
<gene>
    <name evidence="8" type="ORF">ASPBRDRAFT_199318</name>
</gene>
<organism evidence="8 9">
    <name type="scientific">Aspergillus brasiliensis (strain CBS 101740 / IMI 381727 / IBT 21946)</name>
    <dbReference type="NCBI Taxonomy" id="767769"/>
    <lineage>
        <taxon>Eukaryota</taxon>
        <taxon>Fungi</taxon>
        <taxon>Dikarya</taxon>
        <taxon>Ascomycota</taxon>
        <taxon>Pezizomycotina</taxon>
        <taxon>Eurotiomycetes</taxon>
        <taxon>Eurotiomycetidae</taxon>
        <taxon>Eurotiales</taxon>
        <taxon>Aspergillaceae</taxon>
        <taxon>Aspergillus</taxon>
        <taxon>Aspergillus subgen. Circumdati</taxon>
    </lineage>
</organism>
<dbReference type="OMA" id="AHGSYGV"/>
<keyword evidence="4 6" id="KW-0472">Membrane</keyword>
<dbReference type="EMBL" id="KV878691">
    <property type="protein sequence ID" value="OJJ68180.1"/>
    <property type="molecule type" value="Genomic_DNA"/>
</dbReference>
<proteinExistence type="predicted"/>
<protein>
    <recommendedName>
        <fullName evidence="7">Major facilitator superfamily (MFS) profile domain-containing protein</fullName>
    </recommendedName>
</protein>
<comment type="subcellular location">
    <subcellularLocation>
        <location evidence="1">Membrane</location>
        <topology evidence="1">Multi-pass membrane protein</topology>
    </subcellularLocation>
</comment>
<evidence type="ECO:0000256" key="4">
    <source>
        <dbReference type="ARBA" id="ARBA00023136"/>
    </source>
</evidence>
<dbReference type="Proteomes" id="UP000184499">
    <property type="component" value="Unassembled WGS sequence"/>
</dbReference>
<dbReference type="AlphaFoldDB" id="A0A1L9U910"/>
<dbReference type="Pfam" id="PF07690">
    <property type="entry name" value="MFS_1"/>
    <property type="match status" value="1"/>
</dbReference>
<dbReference type="GO" id="GO:0016020">
    <property type="term" value="C:membrane"/>
    <property type="evidence" value="ECO:0007669"/>
    <property type="project" value="UniProtKB-SubCell"/>
</dbReference>